<comment type="caution">
    <text evidence="2">The sequence shown here is derived from an EMBL/GenBank/DDBJ whole genome shotgun (WGS) entry which is preliminary data.</text>
</comment>
<gene>
    <name evidence="2" type="ORF">GGX14DRAFT_632651</name>
</gene>
<sequence>MFRVSPFTFSSLTHNSRNIILFHFLVFSSTHSSHHTPALPVAFPGHRSPFPRICPSIGADISIHTYLPIGGAYALFISFSLPCGVRHPDTLAAEPEALRHHIMASLLPFVYAPFRARLPCWICRSLLMRRLVVVHLRTGPGAGGPSAGRLEFGDSNVPLLRRRLLPRPYPPAAHLAPLTPLANGFVMPPIAPPAAGLLRLRFTIRPNECPAWINLTAAGGVNPTFNPPDSRQDLIGGWIRSIPVPPTHPAGLDARVIKPSRAPSRDIILLPPFSRSPRNDYVSIFASHPFCADEKMLVLLHVRIACPRREPTSRVSYHPERDTREGSGVVPTTYKDATPVTEPPLADLIHAQQSMPSDLTEDDHKLRAARGFLARARSTPRKGGPNRNIPSLTTPSLPRHAVLSAGDLRLLATFPITLTPRQTIEELQRSRPHI</sequence>
<dbReference type="Proteomes" id="UP001219525">
    <property type="component" value="Unassembled WGS sequence"/>
</dbReference>
<keyword evidence="3" id="KW-1185">Reference proteome</keyword>
<feature type="compositionally biased region" description="Basic and acidic residues" evidence="1">
    <location>
        <begin position="311"/>
        <end position="325"/>
    </location>
</feature>
<evidence type="ECO:0000313" key="3">
    <source>
        <dbReference type="Proteomes" id="UP001219525"/>
    </source>
</evidence>
<protein>
    <submittedName>
        <fullName evidence="2">Uncharacterized protein</fullName>
    </submittedName>
</protein>
<dbReference type="AlphaFoldDB" id="A0AAD6VD91"/>
<reference evidence="2" key="1">
    <citation type="submission" date="2023-03" db="EMBL/GenBank/DDBJ databases">
        <title>Massive genome expansion in bonnet fungi (Mycena s.s.) driven by repeated elements and novel gene families across ecological guilds.</title>
        <authorList>
            <consortium name="Lawrence Berkeley National Laboratory"/>
            <person name="Harder C.B."/>
            <person name="Miyauchi S."/>
            <person name="Viragh M."/>
            <person name="Kuo A."/>
            <person name="Thoen E."/>
            <person name="Andreopoulos B."/>
            <person name="Lu D."/>
            <person name="Skrede I."/>
            <person name="Drula E."/>
            <person name="Henrissat B."/>
            <person name="Morin E."/>
            <person name="Kohler A."/>
            <person name="Barry K."/>
            <person name="LaButti K."/>
            <person name="Morin E."/>
            <person name="Salamov A."/>
            <person name="Lipzen A."/>
            <person name="Mereny Z."/>
            <person name="Hegedus B."/>
            <person name="Baldrian P."/>
            <person name="Stursova M."/>
            <person name="Weitz H."/>
            <person name="Taylor A."/>
            <person name="Grigoriev I.V."/>
            <person name="Nagy L.G."/>
            <person name="Martin F."/>
            <person name="Kauserud H."/>
        </authorList>
    </citation>
    <scope>NUCLEOTIDE SEQUENCE</scope>
    <source>
        <strain evidence="2">9144</strain>
    </source>
</reference>
<evidence type="ECO:0000256" key="1">
    <source>
        <dbReference type="SAM" id="MobiDB-lite"/>
    </source>
</evidence>
<dbReference type="EMBL" id="JARJCW010000032">
    <property type="protein sequence ID" value="KAJ7208825.1"/>
    <property type="molecule type" value="Genomic_DNA"/>
</dbReference>
<evidence type="ECO:0000313" key="2">
    <source>
        <dbReference type="EMBL" id="KAJ7208825.1"/>
    </source>
</evidence>
<proteinExistence type="predicted"/>
<feature type="region of interest" description="Disordered" evidence="1">
    <location>
        <begin position="375"/>
        <end position="395"/>
    </location>
</feature>
<accession>A0AAD6VD91</accession>
<name>A0AAD6VD91_9AGAR</name>
<feature type="region of interest" description="Disordered" evidence="1">
    <location>
        <begin position="311"/>
        <end position="335"/>
    </location>
</feature>
<organism evidence="2 3">
    <name type="scientific">Mycena pura</name>
    <dbReference type="NCBI Taxonomy" id="153505"/>
    <lineage>
        <taxon>Eukaryota</taxon>
        <taxon>Fungi</taxon>
        <taxon>Dikarya</taxon>
        <taxon>Basidiomycota</taxon>
        <taxon>Agaricomycotina</taxon>
        <taxon>Agaricomycetes</taxon>
        <taxon>Agaricomycetidae</taxon>
        <taxon>Agaricales</taxon>
        <taxon>Marasmiineae</taxon>
        <taxon>Mycenaceae</taxon>
        <taxon>Mycena</taxon>
    </lineage>
</organism>